<feature type="compositionally biased region" description="Basic and acidic residues" evidence="1">
    <location>
        <begin position="94"/>
        <end position="108"/>
    </location>
</feature>
<dbReference type="KEGG" id="vg:9284663"/>
<gene>
    <name evidence="2" type="primary">26</name>
    <name evidence="2" type="ORF">phiSA1p06</name>
</gene>
<protein>
    <submittedName>
        <fullName evidence="2">Gp26</fullName>
    </submittedName>
</protein>
<evidence type="ECO:0000313" key="3">
    <source>
        <dbReference type="Proteomes" id="UP000000384"/>
    </source>
</evidence>
<evidence type="ECO:0000256" key="1">
    <source>
        <dbReference type="SAM" id="MobiDB-lite"/>
    </source>
</evidence>
<proteinExistence type="predicted"/>
<dbReference type="GeneID" id="9284663"/>
<accession>D7NW52</accession>
<name>D7NW52_9CAUD</name>
<keyword evidence="3" id="KW-1185">Reference proteome</keyword>
<sequence>MPEGVDETTPQTPPTGEETVTPPTGDAVPQAGTGEAPDASTAEGTDDLGDAGKRALDSMKGKWHAERDKRRALEAQLAEREAPKPAEGAQPDADAIRREAAREATEKANARILRSEIKAAAAGKLVDPKDALVYLKDQMASFEVDENGDVDPEEISAAIQELLTLKPYLAASGRPRFQGTGDGGAARKPSGPAQLTRADLKGMTDEQIHKAKAEGRLNTLLGIGK</sequence>
<organism evidence="2 3">
    <name type="scientific">Streptomyces phage phiSASD1</name>
    <dbReference type="NCBI Taxonomy" id="747763"/>
    <lineage>
        <taxon>Viruses</taxon>
        <taxon>Duplodnaviria</taxon>
        <taxon>Heunggongvirae</taxon>
        <taxon>Uroviricota</taxon>
        <taxon>Caudoviricetes</taxon>
        <taxon>Sasdunavirus</taxon>
        <taxon>Sasdunavirus SASD1</taxon>
    </lineage>
</organism>
<feature type="region of interest" description="Disordered" evidence="1">
    <location>
        <begin position="174"/>
        <end position="195"/>
    </location>
</feature>
<reference evidence="2 3" key="1">
    <citation type="journal article" date="2010" name="Virology">
        <title>Complete genomic sequence analysis of the temperate bacteriophage phiSASD1 of Streptomyces avermitilis.</title>
        <authorList>
            <person name="Wang S."/>
            <person name="Qiao X."/>
            <person name="Liu X."/>
            <person name="Zhang X."/>
            <person name="Wang C."/>
            <person name="Zhao X."/>
            <person name="Chen Z."/>
            <person name="Wen Y."/>
            <person name="Song Y."/>
        </authorList>
    </citation>
    <scope>NUCLEOTIDE SEQUENCE [LARGE SCALE GENOMIC DNA]</scope>
</reference>
<feature type="region of interest" description="Disordered" evidence="1">
    <location>
        <begin position="1"/>
        <end position="108"/>
    </location>
</feature>
<feature type="compositionally biased region" description="Low complexity" evidence="1">
    <location>
        <begin position="7"/>
        <end position="24"/>
    </location>
</feature>
<dbReference type="RefSeq" id="YP_003714733.1">
    <property type="nucleotide sequence ID" value="NC_014229.1"/>
</dbReference>
<evidence type="ECO:0000313" key="2">
    <source>
        <dbReference type="EMBL" id="ADE43450.1"/>
    </source>
</evidence>
<dbReference type="Proteomes" id="UP000000384">
    <property type="component" value="Segment"/>
</dbReference>
<dbReference type="EMBL" id="GQ379227">
    <property type="protein sequence ID" value="ADE43450.1"/>
    <property type="molecule type" value="Genomic_DNA"/>
</dbReference>
<feature type="compositionally biased region" description="Basic and acidic residues" evidence="1">
    <location>
        <begin position="50"/>
        <end position="84"/>
    </location>
</feature>